<dbReference type="Proteomes" id="UP000825935">
    <property type="component" value="Chromosome 20"/>
</dbReference>
<evidence type="ECO:0000313" key="2">
    <source>
        <dbReference type="Proteomes" id="UP000825935"/>
    </source>
</evidence>
<dbReference type="EMBL" id="CM035425">
    <property type="protein sequence ID" value="KAH7331509.1"/>
    <property type="molecule type" value="Genomic_DNA"/>
</dbReference>
<sequence length="156" mass="18148">MLMKEEIKKIQRLPNNEIATNKVKKRENIEKIQKFWKHSGKDTTLSEDVLKSFHARSVKEEITKRSNVPRQRMTNAIEEVENNEDLASKATMDHSCNAMRCQQRHVVNGFRVCCVHDKKTHKDTICYNGRSIFTKKVVYCCLSHWTSIFSGTSFGI</sequence>
<protein>
    <submittedName>
        <fullName evidence="1">Uncharacterized protein</fullName>
    </submittedName>
</protein>
<gene>
    <name evidence="1" type="ORF">KP509_20G037200</name>
</gene>
<keyword evidence="2" id="KW-1185">Reference proteome</keyword>
<reference evidence="1" key="1">
    <citation type="submission" date="2021-08" db="EMBL/GenBank/DDBJ databases">
        <title>WGS assembly of Ceratopteris richardii.</title>
        <authorList>
            <person name="Marchant D.B."/>
            <person name="Chen G."/>
            <person name="Jenkins J."/>
            <person name="Shu S."/>
            <person name="Leebens-Mack J."/>
            <person name="Grimwood J."/>
            <person name="Schmutz J."/>
            <person name="Soltis P."/>
            <person name="Soltis D."/>
            <person name="Chen Z.-H."/>
        </authorList>
    </citation>
    <scope>NUCLEOTIDE SEQUENCE</scope>
    <source>
        <strain evidence="1">Whitten #5841</strain>
        <tissue evidence="1">Leaf</tissue>
    </source>
</reference>
<proteinExistence type="predicted"/>
<organism evidence="1 2">
    <name type="scientific">Ceratopteris richardii</name>
    <name type="common">Triangle waterfern</name>
    <dbReference type="NCBI Taxonomy" id="49495"/>
    <lineage>
        <taxon>Eukaryota</taxon>
        <taxon>Viridiplantae</taxon>
        <taxon>Streptophyta</taxon>
        <taxon>Embryophyta</taxon>
        <taxon>Tracheophyta</taxon>
        <taxon>Polypodiopsida</taxon>
        <taxon>Polypodiidae</taxon>
        <taxon>Polypodiales</taxon>
        <taxon>Pteridineae</taxon>
        <taxon>Pteridaceae</taxon>
        <taxon>Parkerioideae</taxon>
        <taxon>Ceratopteris</taxon>
    </lineage>
</organism>
<accession>A0A8T2SF72</accession>
<name>A0A8T2SF72_CERRI</name>
<dbReference type="AlphaFoldDB" id="A0A8T2SF72"/>
<evidence type="ECO:0000313" key="1">
    <source>
        <dbReference type="EMBL" id="KAH7331509.1"/>
    </source>
</evidence>
<comment type="caution">
    <text evidence="1">The sequence shown here is derived from an EMBL/GenBank/DDBJ whole genome shotgun (WGS) entry which is preliminary data.</text>
</comment>